<keyword evidence="7 12" id="KW-0805">Transcription regulation</keyword>
<dbReference type="Gene3D" id="1.10.10.10">
    <property type="entry name" value="Winged helix-like DNA-binding domain superfamily/Winged helix DNA-binding domain"/>
    <property type="match status" value="1"/>
</dbReference>
<keyword evidence="9 12" id="KW-0804">Transcription</keyword>
<evidence type="ECO:0000256" key="9">
    <source>
        <dbReference type="ARBA" id="ARBA00023163"/>
    </source>
</evidence>
<dbReference type="Pfam" id="PF00717">
    <property type="entry name" value="Peptidase_S24"/>
    <property type="match status" value="1"/>
</dbReference>
<keyword evidence="4 12" id="KW-0227">DNA damage</keyword>
<keyword evidence="5 12" id="KW-0378">Hydrolase</keyword>
<dbReference type="STRING" id="1134406.ADN00_17705"/>
<dbReference type="Pfam" id="PF01726">
    <property type="entry name" value="LexA_DNA_bind"/>
    <property type="match status" value="1"/>
</dbReference>
<dbReference type="InterPro" id="IPR006200">
    <property type="entry name" value="LexA"/>
</dbReference>
<accession>A0A0P6WXB8</accession>
<keyword evidence="3 12" id="KW-0235">DNA replication</keyword>
<feature type="domain" description="LexA repressor DNA-binding" evidence="15">
    <location>
        <begin position="7"/>
        <end position="68"/>
    </location>
</feature>
<dbReference type="HAMAP" id="MF_00015">
    <property type="entry name" value="LexA"/>
    <property type="match status" value="1"/>
</dbReference>
<evidence type="ECO:0000256" key="3">
    <source>
        <dbReference type="ARBA" id="ARBA00022705"/>
    </source>
</evidence>
<feature type="active site" description="For autocatalytic cleavage activity" evidence="12">
    <location>
        <position position="193"/>
    </location>
</feature>
<dbReference type="GO" id="GO:0009432">
    <property type="term" value="P:SOS response"/>
    <property type="evidence" value="ECO:0007669"/>
    <property type="project" value="UniProtKB-UniRule"/>
</dbReference>
<dbReference type="PANTHER" id="PTHR33516">
    <property type="entry name" value="LEXA REPRESSOR"/>
    <property type="match status" value="1"/>
</dbReference>
<evidence type="ECO:0000256" key="6">
    <source>
        <dbReference type="ARBA" id="ARBA00022813"/>
    </source>
</evidence>
<dbReference type="GO" id="GO:0006260">
    <property type="term" value="P:DNA replication"/>
    <property type="evidence" value="ECO:0007669"/>
    <property type="project" value="UniProtKB-UniRule"/>
</dbReference>
<reference evidence="16 17" key="1">
    <citation type="submission" date="2015-07" db="EMBL/GenBank/DDBJ databases">
        <title>Genome sequence of Ornatilinea apprima DSM 23815.</title>
        <authorList>
            <person name="Hemp J."/>
            <person name="Ward L.M."/>
            <person name="Pace L.A."/>
            <person name="Fischer W.W."/>
        </authorList>
    </citation>
    <scope>NUCLEOTIDE SEQUENCE [LARGE SCALE GENOMIC DNA]</scope>
    <source>
        <strain evidence="16 17">P3M-1</strain>
    </source>
</reference>
<dbReference type="InterPro" id="IPR006197">
    <property type="entry name" value="Peptidase_S24_LexA"/>
</dbReference>
<dbReference type="GO" id="GO:0004252">
    <property type="term" value="F:serine-type endopeptidase activity"/>
    <property type="evidence" value="ECO:0007669"/>
    <property type="project" value="UniProtKB-UniRule"/>
</dbReference>
<dbReference type="SUPFAM" id="SSF46785">
    <property type="entry name" value="Winged helix' DNA-binding domain"/>
    <property type="match status" value="1"/>
</dbReference>
<evidence type="ECO:0000259" key="15">
    <source>
        <dbReference type="Pfam" id="PF01726"/>
    </source>
</evidence>
<dbReference type="InterPro" id="IPR050077">
    <property type="entry name" value="LexA_repressor"/>
</dbReference>
<evidence type="ECO:0000256" key="11">
    <source>
        <dbReference type="ARBA" id="ARBA00023236"/>
    </source>
</evidence>
<evidence type="ECO:0000313" key="17">
    <source>
        <dbReference type="Proteomes" id="UP000050417"/>
    </source>
</evidence>
<evidence type="ECO:0000256" key="5">
    <source>
        <dbReference type="ARBA" id="ARBA00022801"/>
    </source>
</evidence>
<keyword evidence="2 12" id="KW-0678">Repressor</keyword>
<dbReference type="NCBIfam" id="TIGR00498">
    <property type="entry name" value="lexA"/>
    <property type="match status" value="1"/>
</dbReference>
<comment type="function">
    <text evidence="12">Represses a number of genes involved in the response to DNA damage (SOS response), including recA and lexA. In the presence of single-stranded DNA, RecA interacts with LexA causing an autocatalytic cleavage which disrupts the DNA-binding part of LexA, leading to derepression of the SOS regulon and eventually DNA repair.</text>
</comment>
<dbReference type="PRINTS" id="PR00726">
    <property type="entry name" value="LEXASERPTASE"/>
</dbReference>
<protein>
    <recommendedName>
        <fullName evidence="12">LexA repressor</fullName>
        <ecNumber evidence="12">3.4.21.88</ecNumber>
    </recommendedName>
</protein>
<dbReference type="InterPro" id="IPR015927">
    <property type="entry name" value="Peptidase_S24_S26A/B/C"/>
</dbReference>
<dbReference type="InterPro" id="IPR006199">
    <property type="entry name" value="LexA_DNA-bd_dom"/>
</dbReference>
<evidence type="ECO:0000256" key="13">
    <source>
        <dbReference type="RuleBase" id="RU003991"/>
    </source>
</evidence>
<keyword evidence="11 12" id="KW-0742">SOS response</keyword>
<dbReference type="Proteomes" id="UP000050417">
    <property type="component" value="Unassembled WGS sequence"/>
</dbReference>
<dbReference type="EMBL" id="LGCL01000043">
    <property type="protein sequence ID" value="KPL70916.1"/>
    <property type="molecule type" value="Genomic_DNA"/>
</dbReference>
<keyword evidence="10 12" id="KW-0234">DNA repair</keyword>
<evidence type="ECO:0000313" key="16">
    <source>
        <dbReference type="EMBL" id="KPL70916.1"/>
    </source>
</evidence>
<dbReference type="PANTHER" id="PTHR33516:SF2">
    <property type="entry name" value="LEXA REPRESSOR-RELATED"/>
    <property type="match status" value="1"/>
</dbReference>
<dbReference type="GO" id="GO:0006508">
    <property type="term" value="P:proteolysis"/>
    <property type="evidence" value="ECO:0007669"/>
    <property type="project" value="InterPro"/>
</dbReference>
<dbReference type="InterPro" id="IPR036388">
    <property type="entry name" value="WH-like_DNA-bd_sf"/>
</dbReference>
<dbReference type="GO" id="GO:0006281">
    <property type="term" value="P:DNA repair"/>
    <property type="evidence" value="ECO:0007669"/>
    <property type="project" value="UniProtKB-UniRule"/>
</dbReference>
<name>A0A0P6WXB8_9CHLR</name>
<dbReference type="Gene3D" id="2.10.109.10">
    <property type="entry name" value="Umud Fragment, subunit A"/>
    <property type="match status" value="1"/>
</dbReference>
<comment type="catalytic activity">
    <reaction evidence="12">
        <text>Hydrolysis of Ala-|-Gly bond in repressor LexA.</text>
        <dbReference type="EC" id="3.4.21.88"/>
    </reaction>
</comment>
<comment type="subunit">
    <text evidence="12">Homodimer.</text>
</comment>
<evidence type="ECO:0000256" key="2">
    <source>
        <dbReference type="ARBA" id="ARBA00022491"/>
    </source>
</evidence>
<dbReference type="GO" id="GO:0003677">
    <property type="term" value="F:DNA binding"/>
    <property type="evidence" value="ECO:0007669"/>
    <property type="project" value="UniProtKB-UniRule"/>
</dbReference>
<sequence>MARKKAGLSERHKKIMRYLEKFQEDSGYSPSIRQIGESIGVKSTSLVDYYLKQLEEFGYIERDSHVSRSIRLLQPLPTSVGEKVVSAAKSVAATLTDVITIPLQGRIVASAPLPMPASDFNYFDAESGVDIARSLLPPRENVDDLFALEVDGDSMIDAMINDGDIVIMKRAQQANNGEMVAVWLDDNDETTLKYFYKEKDRIRLQPANPTMQPIYVDNPKQVRIMGKVVMVIRQVRNVAM</sequence>
<dbReference type="SUPFAM" id="SSF51306">
    <property type="entry name" value="LexA/Signal peptidase"/>
    <property type="match status" value="1"/>
</dbReference>
<comment type="caution">
    <text evidence="12">Lacks conserved residue(s) required for the propagation of feature annotation.</text>
</comment>
<feature type="domain" description="Peptidase S24/S26A/S26B/S26C" evidence="14">
    <location>
        <begin position="126"/>
        <end position="229"/>
    </location>
</feature>
<dbReference type="InterPro" id="IPR036286">
    <property type="entry name" value="LexA/Signal_pep-like_sf"/>
</dbReference>
<keyword evidence="6 12" id="KW-0068">Autocatalytic cleavage</keyword>
<evidence type="ECO:0000256" key="10">
    <source>
        <dbReference type="ARBA" id="ARBA00023204"/>
    </source>
</evidence>
<dbReference type="EC" id="3.4.21.88" evidence="12"/>
<evidence type="ECO:0000256" key="4">
    <source>
        <dbReference type="ARBA" id="ARBA00022763"/>
    </source>
</evidence>
<keyword evidence="8 12" id="KW-0238">DNA-binding</keyword>
<feature type="active site" description="For autocatalytic cleavage activity" evidence="12">
    <location>
        <position position="154"/>
    </location>
</feature>
<evidence type="ECO:0000256" key="7">
    <source>
        <dbReference type="ARBA" id="ARBA00023015"/>
    </source>
</evidence>
<comment type="caution">
    <text evidence="16">The sequence shown here is derived from an EMBL/GenBank/DDBJ whole genome shotgun (WGS) entry which is preliminary data.</text>
</comment>
<dbReference type="PATRIC" id="fig|1134406.4.peg.2132"/>
<comment type="similarity">
    <text evidence="1 12 13">Belongs to the peptidase S24 family.</text>
</comment>
<evidence type="ECO:0000256" key="8">
    <source>
        <dbReference type="ARBA" id="ARBA00023125"/>
    </source>
</evidence>
<evidence type="ECO:0000256" key="12">
    <source>
        <dbReference type="HAMAP-Rule" id="MF_00015"/>
    </source>
</evidence>
<dbReference type="CDD" id="cd06529">
    <property type="entry name" value="S24_LexA-like"/>
    <property type="match status" value="1"/>
</dbReference>
<keyword evidence="17" id="KW-1185">Reference proteome</keyword>
<dbReference type="GO" id="GO:0045892">
    <property type="term" value="P:negative regulation of DNA-templated transcription"/>
    <property type="evidence" value="ECO:0007669"/>
    <property type="project" value="UniProtKB-UniRule"/>
</dbReference>
<gene>
    <name evidence="12" type="primary">lexA</name>
    <name evidence="16" type="ORF">ADN00_17705</name>
</gene>
<evidence type="ECO:0000256" key="1">
    <source>
        <dbReference type="ARBA" id="ARBA00007484"/>
    </source>
</evidence>
<dbReference type="InterPro" id="IPR039418">
    <property type="entry name" value="LexA-like"/>
</dbReference>
<evidence type="ECO:0000259" key="14">
    <source>
        <dbReference type="Pfam" id="PF00717"/>
    </source>
</evidence>
<dbReference type="InterPro" id="IPR036390">
    <property type="entry name" value="WH_DNA-bd_sf"/>
</dbReference>
<feature type="DNA-binding region" description="H-T-H motif" evidence="12">
    <location>
        <begin position="32"/>
        <end position="52"/>
    </location>
</feature>
<dbReference type="AlphaFoldDB" id="A0A0P6WXB8"/>
<proteinExistence type="inferred from homology"/>
<organism evidence="16 17">
    <name type="scientific">Ornatilinea apprima</name>
    <dbReference type="NCBI Taxonomy" id="1134406"/>
    <lineage>
        <taxon>Bacteria</taxon>
        <taxon>Bacillati</taxon>
        <taxon>Chloroflexota</taxon>
        <taxon>Anaerolineae</taxon>
        <taxon>Anaerolineales</taxon>
        <taxon>Anaerolineaceae</taxon>
        <taxon>Ornatilinea</taxon>
    </lineage>
</organism>